<feature type="transmembrane region" description="Helical" evidence="7">
    <location>
        <begin position="70"/>
        <end position="94"/>
    </location>
</feature>
<name>A0ABV8SXM4_9GAMM</name>
<dbReference type="Pfam" id="PF02534">
    <property type="entry name" value="T4SS-DNA_transf"/>
    <property type="match status" value="1"/>
</dbReference>
<dbReference type="RefSeq" id="WP_380600446.1">
    <property type="nucleotide sequence ID" value="NZ_JBHSDU010000010.1"/>
</dbReference>
<keyword evidence="3" id="KW-1003">Cell membrane</keyword>
<protein>
    <submittedName>
        <fullName evidence="8">Type IV secretory system conjugative DNA transfer family protein</fullName>
    </submittedName>
</protein>
<comment type="subcellular location">
    <subcellularLocation>
        <location evidence="1">Cell membrane</location>
        <topology evidence="1">Multi-pass membrane protein</topology>
    </subcellularLocation>
</comment>
<evidence type="ECO:0000256" key="6">
    <source>
        <dbReference type="ARBA" id="ARBA00023136"/>
    </source>
</evidence>
<sequence>MAAEANTHRPSVGSRDARRVVALVATVVAALLVAQYLAGCFLLLSLGVSVREASWLTIARYGYYHRDSPQLLRTLVVCVGGGVAAVATVAAIVLRPRRAALHGEARFARRAEIERAGLLTGQGLILGELRGPWPWQRRLLTLPGQQGIALSAQPRSGKGVGVVVPTLLTWADSVVCVDIKKENWTLTAGWRAAAGQQVFLFDPLAADGRTHRWNLLDYVGDSLTQQIDDLQLIGNMLFADPANADPFWMASARSLFLGIGLYVFATPSLPRTVGEILRQGMADDEEGFSAHWRRVIQGRMRGAQPLPEQCARALFDVIDLAPQTASSIRKTFTSRLELWANPLLDAATAASDFDLRQLRRTRISIYIAVRPKDLHRLQPILALLFQQTIALQTDELPEHNPDLRHQLALILDEGPALGRIPILAEASGFTPGFNIRTLFVMQTPSQLREVYGEHGSRTLLKTLSSRIYFAPKDIEEAEEISRELGTTTVRVTSHSKPAGFAWQRHRAQSINVSEQRRALMLPQEVRDVGPDRALIFMDGVPPILARKLRYYAVPWLAKRVMPPPHVPAIEPIVSTPASPSAPAVGSEIAPAGSERQFRPGTVEDVERIEALTLEDFDLDLSSVVFPEAVAGEALSEQALAQAANDFLALLKGAPPAPGEAPDG</sequence>
<keyword evidence="5 7" id="KW-1133">Transmembrane helix</keyword>
<evidence type="ECO:0000256" key="3">
    <source>
        <dbReference type="ARBA" id="ARBA00022475"/>
    </source>
</evidence>
<dbReference type="InterPro" id="IPR051539">
    <property type="entry name" value="T4SS-coupling_protein"/>
</dbReference>
<evidence type="ECO:0000256" key="2">
    <source>
        <dbReference type="ARBA" id="ARBA00008806"/>
    </source>
</evidence>
<evidence type="ECO:0000256" key="7">
    <source>
        <dbReference type="SAM" id="Phobius"/>
    </source>
</evidence>
<keyword evidence="4 7" id="KW-0812">Transmembrane</keyword>
<dbReference type="PANTHER" id="PTHR37937">
    <property type="entry name" value="CONJUGATIVE TRANSFER: DNA TRANSPORT"/>
    <property type="match status" value="1"/>
</dbReference>
<reference evidence="9" key="1">
    <citation type="journal article" date="2019" name="Int. J. Syst. Evol. Microbiol.">
        <title>The Global Catalogue of Microorganisms (GCM) 10K type strain sequencing project: providing services to taxonomists for standard genome sequencing and annotation.</title>
        <authorList>
            <consortium name="The Broad Institute Genomics Platform"/>
            <consortium name="The Broad Institute Genome Sequencing Center for Infectious Disease"/>
            <person name="Wu L."/>
            <person name="Ma J."/>
        </authorList>
    </citation>
    <scope>NUCLEOTIDE SEQUENCE [LARGE SCALE GENOMIC DNA]</scope>
    <source>
        <strain evidence="9">CGMCC 1.10759</strain>
    </source>
</reference>
<proteinExistence type="inferred from homology"/>
<evidence type="ECO:0000256" key="5">
    <source>
        <dbReference type="ARBA" id="ARBA00022989"/>
    </source>
</evidence>
<keyword evidence="6 7" id="KW-0472">Membrane</keyword>
<evidence type="ECO:0000313" key="9">
    <source>
        <dbReference type="Proteomes" id="UP001595904"/>
    </source>
</evidence>
<dbReference type="CDD" id="cd01127">
    <property type="entry name" value="TrwB_TraG_TraD_VirD4"/>
    <property type="match status" value="1"/>
</dbReference>
<dbReference type="InterPro" id="IPR003688">
    <property type="entry name" value="TraG/VirD4"/>
</dbReference>
<dbReference type="EMBL" id="JBHSDU010000010">
    <property type="protein sequence ID" value="MFC4311688.1"/>
    <property type="molecule type" value="Genomic_DNA"/>
</dbReference>
<evidence type="ECO:0000256" key="4">
    <source>
        <dbReference type="ARBA" id="ARBA00022692"/>
    </source>
</evidence>
<comment type="similarity">
    <text evidence="2">Belongs to the VirD4/TraG family.</text>
</comment>
<evidence type="ECO:0000313" key="8">
    <source>
        <dbReference type="EMBL" id="MFC4311688.1"/>
    </source>
</evidence>
<evidence type="ECO:0000256" key="1">
    <source>
        <dbReference type="ARBA" id="ARBA00004651"/>
    </source>
</evidence>
<dbReference type="PANTHER" id="PTHR37937:SF1">
    <property type="entry name" value="CONJUGATIVE TRANSFER: DNA TRANSPORT"/>
    <property type="match status" value="1"/>
</dbReference>
<feature type="transmembrane region" description="Helical" evidence="7">
    <location>
        <begin position="20"/>
        <end position="50"/>
    </location>
</feature>
<dbReference type="InterPro" id="IPR027417">
    <property type="entry name" value="P-loop_NTPase"/>
</dbReference>
<gene>
    <name evidence="8" type="ORF">ACFPN2_21560</name>
</gene>
<accession>A0ABV8SXM4</accession>
<dbReference type="Proteomes" id="UP001595904">
    <property type="component" value="Unassembled WGS sequence"/>
</dbReference>
<comment type="caution">
    <text evidence="8">The sequence shown here is derived from an EMBL/GenBank/DDBJ whole genome shotgun (WGS) entry which is preliminary data.</text>
</comment>
<organism evidence="8 9">
    <name type="scientific">Steroidobacter flavus</name>
    <dbReference type="NCBI Taxonomy" id="1842136"/>
    <lineage>
        <taxon>Bacteria</taxon>
        <taxon>Pseudomonadati</taxon>
        <taxon>Pseudomonadota</taxon>
        <taxon>Gammaproteobacteria</taxon>
        <taxon>Steroidobacterales</taxon>
        <taxon>Steroidobacteraceae</taxon>
        <taxon>Steroidobacter</taxon>
    </lineage>
</organism>
<dbReference type="SUPFAM" id="SSF52540">
    <property type="entry name" value="P-loop containing nucleoside triphosphate hydrolases"/>
    <property type="match status" value="1"/>
</dbReference>
<dbReference type="Gene3D" id="3.40.50.300">
    <property type="entry name" value="P-loop containing nucleotide triphosphate hydrolases"/>
    <property type="match status" value="1"/>
</dbReference>
<keyword evidence="9" id="KW-1185">Reference proteome</keyword>